<sequence length="212" mass="23524">MSVPKYSAYSRIGSGPSFEVYLDPLCPFSAKIARSLDENVVPQITKGGKYEGKLSVVIRLYPQPFHYYSALVIEAIIVVANKYPNLFWPYLLAVFDKQKEFFNRPASGTTPAHARDQLVEFAVEEVISANDPDAAKGPKSKLFGELRDALEIKESENGGTEGTEGLKYVNKLGRQNGINVTPTVLWDGLIDNNVSSSWGKEDWNKFIAEKTA</sequence>
<reference evidence="1 2" key="1">
    <citation type="submission" date="2016-06" db="EMBL/GenBank/DDBJ databases">
        <title>Evolution of pathogenesis and genome organization in the Tremellales.</title>
        <authorList>
            <person name="Cuomo C."/>
            <person name="Litvintseva A."/>
            <person name="Heitman J."/>
            <person name="Chen Y."/>
            <person name="Sun S."/>
            <person name="Springer D."/>
            <person name="Dromer F."/>
            <person name="Young S."/>
            <person name="Zeng Q."/>
            <person name="Chapman S."/>
            <person name="Gujja S."/>
            <person name="Saif S."/>
            <person name="Birren B."/>
        </authorList>
    </citation>
    <scope>NUCLEOTIDE SEQUENCE [LARGE SCALE GENOMIC DNA]</scope>
    <source>
        <strain evidence="1 2">CBS 7118</strain>
    </source>
</reference>
<accession>A0A1E3J6H9</accession>
<keyword evidence="2" id="KW-1185">Reference proteome</keyword>
<dbReference type="GeneID" id="30193400"/>
<name>A0A1E3J6H9_9TREE</name>
<evidence type="ECO:0000313" key="2">
    <source>
        <dbReference type="Proteomes" id="UP000094819"/>
    </source>
</evidence>
<dbReference type="OrthoDB" id="37297at2759"/>
<protein>
    <submittedName>
        <fullName evidence="1">Uncharacterized protein</fullName>
    </submittedName>
</protein>
<dbReference type="InterPro" id="IPR036249">
    <property type="entry name" value="Thioredoxin-like_sf"/>
</dbReference>
<dbReference type="Gene3D" id="3.40.30.10">
    <property type="entry name" value="Glutaredoxin"/>
    <property type="match status" value="1"/>
</dbReference>
<dbReference type="Proteomes" id="UP000094819">
    <property type="component" value="Unassembled WGS sequence"/>
</dbReference>
<proteinExistence type="predicted"/>
<organism evidence="1 2">
    <name type="scientific">Cryptococcus wingfieldii CBS 7118</name>
    <dbReference type="NCBI Taxonomy" id="1295528"/>
    <lineage>
        <taxon>Eukaryota</taxon>
        <taxon>Fungi</taxon>
        <taxon>Dikarya</taxon>
        <taxon>Basidiomycota</taxon>
        <taxon>Agaricomycotina</taxon>
        <taxon>Tremellomycetes</taxon>
        <taxon>Tremellales</taxon>
        <taxon>Cryptococcaceae</taxon>
        <taxon>Cryptococcus</taxon>
    </lineage>
</organism>
<dbReference type="PANTHER" id="PTHR33875:SF2">
    <property type="entry name" value="ACR183CP"/>
    <property type="match status" value="1"/>
</dbReference>
<evidence type="ECO:0000313" key="1">
    <source>
        <dbReference type="EMBL" id="ODN96473.1"/>
    </source>
</evidence>
<comment type="caution">
    <text evidence="1">The sequence shown here is derived from an EMBL/GenBank/DDBJ whole genome shotgun (WGS) entry which is preliminary data.</text>
</comment>
<gene>
    <name evidence="1" type="ORF">L198_04187</name>
</gene>
<dbReference type="PANTHER" id="PTHR33875">
    <property type="entry name" value="OS09G0542200 PROTEIN"/>
    <property type="match status" value="1"/>
</dbReference>
<dbReference type="AlphaFoldDB" id="A0A1E3J6H9"/>
<dbReference type="EMBL" id="AWGH01000011">
    <property type="protein sequence ID" value="ODN96473.1"/>
    <property type="molecule type" value="Genomic_DNA"/>
</dbReference>
<dbReference type="RefSeq" id="XP_019031719.1">
    <property type="nucleotide sequence ID" value="XM_019176309.1"/>
</dbReference>
<dbReference type="SUPFAM" id="SSF52833">
    <property type="entry name" value="Thioredoxin-like"/>
    <property type="match status" value="1"/>
</dbReference>